<sequence>MRATVGCWSVDQGDLWCPDRLGSGGRLSNRPLATVCCWSTGKQTDSGPDNDCWRMGRKKQQKKPHTDKLH</sequence>
<name>A0A0V1FWT2_TRIPS</name>
<comment type="caution">
    <text evidence="2">The sequence shown here is derived from an EMBL/GenBank/DDBJ whole genome shotgun (WGS) entry which is preliminary data.</text>
</comment>
<protein>
    <submittedName>
        <fullName evidence="2">Uncharacterized protein</fullName>
    </submittedName>
</protein>
<feature type="region of interest" description="Disordered" evidence="1">
    <location>
        <begin position="41"/>
        <end position="70"/>
    </location>
</feature>
<dbReference type="AlphaFoldDB" id="A0A0V1FWT2"/>
<dbReference type="EMBL" id="JYDT01000020">
    <property type="protein sequence ID" value="KRY90518.1"/>
    <property type="molecule type" value="Genomic_DNA"/>
</dbReference>
<proteinExistence type="predicted"/>
<reference evidence="2 3" key="1">
    <citation type="submission" date="2015-01" db="EMBL/GenBank/DDBJ databases">
        <title>Evolution of Trichinella species and genotypes.</title>
        <authorList>
            <person name="Korhonen P.K."/>
            <person name="Edoardo P."/>
            <person name="Giuseppe L.R."/>
            <person name="Gasser R.B."/>
        </authorList>
    </citation>
    <scope>NUCLEOTIDE SEQUENCE [LARGE SCALE GENOMIC DNA]</scope>
    <source>
        <strain evidence="2">ISS470</strain>
    </source>
</reference>
<gene>
    <name evidence="2" type="ORF">T4D_5100</name>
</gene>
<evidence type="ECO:0000256" key="1">
    <source>
        <dbReference type="SAM" id="MobiDB-lite"/>
    </source>
</evidence>
<evidence type="ECO:0000313" key="3">
    <source>
        <dbReference type="Proteomes" id="UP000054995"/>
    </source>
</evidence>
<organism evidence="2 3">
    <name type="scientific">Trichinella pseudospiralis</name>
    <name type="common">Parasitic roundworm</name>
    <dbReference type="NCBI Taxonomy" id="6337"/>
    <lineage>
        <taxon>Eukaryota</taxon>
        <taxon>Metazoa</taxon>
        <taxon>Ecdysozoa</taxon>
        <taxon>Nematoda</taxon>
        <taxon>Enoplea</taxon>
        <taxon>Dorylaimia</taxon>
        <taxon>Trichinellida</taxon>
        <taxon>Trichinellidae</taxon>
        <taxon>Trichinella</taxon>
    </lineage>
</organism>
<dbReference type="Proteomes" id="UP000054995">
    <property type="component" value="Unassembled WGS sequence"/>
</dbReference>
<evidence type="ECO:0000313" key="2">
    <source>
        <dbReference type="EMBL" id="KRY90518.1"/>
    </source>
</evidence>
<keyword evidence="3" id="KW-1185">Reference proteome</keyword>
<accession>A0A0V1FWT2</accession>